<dbReference type="InterPro" id="IPR011519">
    <property type="entry name" value="UnbV_ASPIC"/>
</dbReference>
<dbReference type="PANTHER" id="PTHR16026:SF0">
    <property type="entry name" value="CARTILAGE ACIDIC PROTEIN 1"/>
    <property type="match status" value="1"/>
</dbReference>
<dbReference type="InterPro" id="IPR028994">
    <property type="entry name" value="Integrin_alpha_N"/>
</dbReference>
<dbReference type="InterPro" id="IPR013517">
    <property type="entry name" value="FG-GAP"/>
</dbReference>
<dbReference type="Pfam" id="PF07593">
    <property type="entry name" value="UnbV_ASPIC"/>
    <property type="match status" value="1"/>
</dbReference>
<evidence type="ECO:0000256" key="1">
    <source>
        <dbReference type="ARBA" id="ARBA00022729"/>
    </source>
</evidence>
<keyword evidence="1" id="KW-0732">Signal</keyword>
<sequence length="583" mass="61798">MHAQTGGGASTGEAHAPTYDARHRPITAGGYVAAGEAVFEDVTRAAGLASWQHHVGSTKRTLISESLGSGVALLDFDGDGWLDIYLVNGSTVEALEGRAVSAHAALFRNNHDGTFTDVTRSAGVANDRWGVGAIAADFDNDGWPDLYVTNLGKNRLYHNNRNGTFTDIAESAGVALGGWSTGATAGDFDGDGLLDLFVPGYTAFDFAKLPQPGSNSVAANTCTFRGVATFCGPRGLLGAPDHLFRNRGDGTFVEVSEQAHVADKPGYYGLASLFVDLDGDGLPELLVGNDSTPNYLYQNMGNGTFQDESFESGFAVNGQGRETATMGVAAADFKNSGNLGLALTNFSDDYKLLYEGDGGLSFSDISAKAGIADLSTPFLGWGVGFADFDRDGLEDLFFVNGHVYPQVDQQQWGTSFAQRPLLFRNAGNAKFRPVEAVEGSGLAQAITGRGAAFGDLFNKGRIDVVINNLEGPPTLLRNVSSDRHHWIEFSLRGTGKSNREAIGARVTLVAGPLHLRRDVLCGGSFASSSDPRVFFGLGDATTVESVEITWPDHSHQSFSGLAADHIYTIVEGERTARPQATSK</sequence>
<dbReference type="EMBL" id="JBJYXY010000001">
    <property type="protein sequence ID" value="MFN2975809.1"/>
    <property type="molecule type" value="Genomic_DNA"/>
</dbReference>
<dbReference type="InterPro" id="IPR027039">
    <property type="entry name" value="Crtac1"/>
</dbReference>
<gene>
    <name evidence="3" type="ORF">ACK2TP_08545</name>
</gene>
<name>A0ABW9KJ89_9BACT</name>
<evidence type="ECO:0000259" key="2">
    <source>
        <dbReference type="Pfam" id="PF07593"/>
    </source>
</evidence>
<evidence type="ECO:0000313" key="3">
    <source>
        <dbReference type="EMBL" id="MFN2975809.1"/>
    </source>
</evidence>
<dbReference type="Proteomes" id="UP001634747">
    <property type="component" value="Unassembled WGS sequence"/>
</dbReference>
<reference evidence="3 4" key="1">
    <citation type="submission" date="2024-12" db="EMBL/GenBank/DDBJ databases">
        <authorList>
            <person name="Lee Y."/>
        </authorList>
    </citation>
    <scope>NUCLEOTIDE SEQUENCE [LARGE SCALE GENOMIC DNA]</scope>
    <source>
        <strain evidence="3 4">03SUJ4</strain>
    </source>
</reference>
<protein>
    <submittedName>
        <fullName evidence="3">CRTAC1 family protein</fullName>
    </submittedName>
</protein>
<organism evidence="3 4">
    <name type="scientific">Terriglobus aquaticus</name>
    <dbReference type="NCBI Taxonomy" id="940139"/>
    <lineage>
        <taxon>Bacteria</taxon>
        <taxon>Pseudomonadati</taxon>
        <taxon>Acidobacteriota</taxon>
        <taxon>Terriglobia</taxon>
        <taxon>Terriglobales</taxon>
        <taxon>Acidobacteriaceae</taxon>
        <taxon>Terriglobus</taxon>
    </lineage>
</organism>
<keyword evidence="4" id="KW-1185">Reference proteome</keyword>
<feature type="domain" description="ASPIC/UnbV" evidence="2">
    <location>
        <begin position="501"/>
        <end position="568"/>
    </location>
</feature>
<comment type="caution">
    <text evidence="3">The sequence shown here is derived from an EMBL/GenBank/DDBJ whole genome shotgun (WGS) entry which is preliminary data.</text>
</comment>
<evidence type="ECO:0000313" key="4">
    <source>
        <dbReference type="Proteomes" id="UP001634747"/>
    </source>
</evidence>
<dbReference type="RefSeq" id="WP_263412680.1">
    <property type="nucleotide sequence ID" value="NZ_BAABBH010000001.1"/>
</dbReference>
<dbReference type="PANTHER" id="PTHR16026">
    <property type="entry name" value="CARTILAGE ACIDIC PROTEIN 1"/>
    <property type="match status" value="1"/>
</dbReference>
<dbReference type="Gene3D" id="2.130.10.130">
    <property type="entry name" value="Integrin alpha, N-terminal"/>
    <property type="match status" value="2"/>
</dbReference>
<dbReference type="SUPFAM" id="SSF69318">
    <property type="entry name" value="Integrin alpha N-terminal domain"/>
    <property type="match status" value="1"/>
</dbReference>
<proteinExistence type="predicted"/>
<accession>A0ABW9KJ89</accession>
<dbReference type="Pfam" id="PF13517">
    <property type="entry name" value="FG-GAP_3"/>
    <property type="match status" value="2"/>
</dbReference>